<keyword evidence="8" id="KW-0862">Zinc</keyword>
<evidence type="ECO:0000313" key="15">
    <source>
        <dbReference type="EMBL" id="KAI9165586.1"/>
    </source>
</evidence>
<keyword evidence="7" id="KW-0833">Ubl conjugation pathway</keyword>
<keyword evidence="10 13" id="KW-0472">Membrane</keyword>
<evidence type="ECO:0000256" key="9">
    <source>
        <dbReference type="ARBA" id="ARBA00022989"/>
    </source>
</evidence>
<evidence type="ECO:0000256" key="4">
    <source>
        <dbReference type="ARBA" id="ARBA00022679"/>
    </source>
</evidence>
<dbReference type="EMBL" id="JAJSOW010000105">
    <property type="protein sequence ID" value="KAI9165586.1"/>
    <property type="molecule type" value="Genomic_DNA"/>
</dbReference>
<evidence type="ECO:0000256" key="13">
    <source>
        <dbReference type="SAM" id="Phobius"/>
    </source>
</evidence>
<keyword evidence="16" id="KW-1185">Reference proteome</keyword>
<feature type="domain" description="RING-type" evidence="14">
    <location>
        <begin position="386"/>
        <end position="428"/>
    </location>
</feature>
<dbReference type="GO" id="GO:0008270">
    <property type="term" value="F:zinc ion binding"/>
    <property type="evidence" value="ECO:0007669"/>
    <property type="project" value="UniProtKB-KW"/>
</dbReference>
<sequence length="474" mass="50191">MSTTTTTNFSSTQLFLDFLGKIHSRKLLQSATATAAVAPPPNPAGGRDFDSNVVMVLSVLLCALVCSLGLNSLIRCLLRCSSSLVAFGSDASSSAGIVNKGIKQKALKTFTVVNYSVEVNLPGLDTECVICLSEFSSGERVRLLPKCNHGFHVRCIDKWLKSHSSCPKCRHCLIETCQKIIGCSSQFGSSSSGPTSVPVQETHVVSIVPLEPEATSSVALPATFPTALPVSSPPSSAPHTTSPTANVGILLGSSRPVTTPSLTPTKSQLSPHTTFSIPPTTLSLLSEMAVIVARARAAPSPNSGEDDSLDSKVVMVLAFILCATICSIFLNFLINCVIKSCSSSESTTDNSSPRIAKKGIKQKALKSFPVVKYSAELKLPGLDTECVICLSEFGPGERVRLLPKCNHGFHVRCIDKWLSSHSSCPKCRNCLIETSHKAEATPSTLVTLSVVVPLEPELQGTQRIGCLTGCLTGC</sequence>
<evidence type="ECO:0000256" key="12">
    <source>
        <dbReference type="PROSITE-ProRule" id="PRU00175"/>
    </source>
</evidence>
<feature type="domain" description="RING-type" evidence="14">
    <location>
        <begin position="128"/>
        <end position="170"/>
    </location>
</feature>
<dbReference type="Gene3D" id="3.30.40.10">
    <property type="entry name" value="Zinc/RING finger domain, C3HC4 (zinc finger)"/>
    <property type="match status" value="2"/>
</dbReference>
<evidence type="ECO:0000256" key="7">
    <source>
        <dbReference type="ARBA" id="ARBA00022786"/>
    </source>
</evidence>
<evidence type="ECO:0000256" key="6">
    <source>
        <dbReference type="ARBA" id="ARBA00022723"/>
    </source>
</evidence>
<dbReference type="AlphaFoldDB" id="A0AAD5NKB2"/>
<dbReference type="SMART" id="SM00184">
    <property type="entry name" value="RING"/>
    <property type="match status" value="2"/>
</dbReference>
<dbReference type="Pfam" id="PF13639">
    <property type="entry name" value="zf-RING_2"/>
    <property type="match status" value="2"/>
</dbReference>
<gene>
    <name evidence="15" type="ORF">LWI28_016956</name>
</gene>
<comment type="subcellular location">
    <subcellularLocation>
        <location evidence="2">Membrane</location>
        <topology evidence="2">Single-pass membrane protein</topology>
    </subcellularLocation>
</comment>
<comment type="caution">
    <text evidence="15">The sequence shown here is derived from an EMBL/GenBank/DDBJ whole genome shotgun (WGS) entry which is preliminary data.</text>
</comment>
<evidence type="ECO:0000256" key="3">
    <source>
        <dbReference type="ARBA" id="ARBA00012483"/>
    </source>
</evidence>
<keyword evidence="12" id="KW-0863">Zinc-finger</keyword>
<keyword evidence="6" id="KW-0479">Metal-binding</keyword>
<reference evidence="15" key="2">
    <citation type="submission" date="2023-02" db="EMBL/GenBank/DDBJ databases">
        <authorList>
            <person name="Swenson N.G."/>
            <person name="Wegrzyn J.L."/>
            <person name="Mcevoy S.L."/>
        </authorList>
    </citation>
    <scope>NUCLEOTIDE SEQUENCE</scope>
    <source>
        <strain evidence="15">91603</strain>
        <tissue evidence="15">Leaf</tissue>
    </source>
</reference>
<dbReference type="EC" id="2.3.2.27" evidence="3"/>
<protein>
    <recommendedName>
        <fullName evidence="3">RING-type E3 ubiquitin transferase</fullName>
        <ecNumber evidence="3">2.3.2.27</ecNumber>
    </recommendedName>
</protein>
<comment type="catalytic activity">
    <reaction evidence="1">
        <text>S-ubiquitinyl-[E2 ubiquitin-conjugating enzyme]-L-cysteine + [acceptor protein]-L-lysine = [E2 ubiquitin-conjugating enzyme]-L-cysteine + N(6)-ubiquitinyl-[acceptor protein]-L-lysine.</text>
        <dbReference type="EC" id="2.3.2.27"/>
    </reaction>
</comment>
<evidence type="ECO:0000256" key="1">
    <source>
        <dbReference type="ARBA" id="ARBA00000900"/>
    </source>
</evidence>
<dbReference type="PANTHER" id="PTHR46905:SF7">
    <property type="entry name" value="RING-H2 FINGER PROTEIN ATL78"/>
    <property type="match status" value="1"/>
</dbReference>
<evidence type="ECO:0000313" key="16">
    <source>
        <dbReference type="Proteomes" id="UP001064489"/>
    </source>
</evidence>
<accession>A0AAD5NKB2</accession>
<feature type="transmembrane region" description="Helical" evidence="13">
    <location>
        <begin position="53"/>
        <end position="74"/>
    </location>
</feature>
<evidence type="ECO:0000256" key="10">
    <source>
        <dbReference type="ARBA" id="ARBA00023136"/>
    </source>
</evidence>
<evidence type="ECO:0000259" key="14">
    <source>
        <dbReference type="PROSITE" id="PS50089"/>
    </source>
</evidence>
<dbReference type="Proteomes" id="UP001064489">
    <property type="component" value="Chromosome 10"/>
</dbReference>
<dbReference type="FunFam" id="3.30.40.10:FF:000632">
    <property type="entry name" value="RING-H2 finger protein ATL73"/>
    <property type="match status" value="2"/>
</dbReference>
<comment type="similarity">
    <text evidence="11">Belongs to the RING-type zinc finger family. ATL subfamily.</text>
</comment>
<organism evidence="15 16">
    <name type="scientific">Acer negundo</name>
    <name type="common">Box elder</name>
    <dbReference type="NCBI Taxonomy" id="4023"/>
    <lineage>
        <taxon>Eukaryota</taxon>
        <taxon>Viridiplantae</taxon>
        <taxon>Streptophyta</taxon>
        <taxon>Embryophyta</taxon>
        <taxon>Tracheophyta</taxon>
        <taxon>Spermatophyta</taxon>
        <taxon>Magnoliopsida</taxon>
        <taxon>eudicotyledons</taxon>
        <taxon>Gunneridae</taxon>
        <taxon>Pentapetalae</taxon>
        <taxon>rosids</taxon>
        <taxon>malvids</taxon>
        <taxon>Sapindales</taxon>
        <taxon>Sapindaceae</taxon>
        <taxon>Hippocastanoideae</taxon>
        <taxon>Acereae</taxon>
        <taxon>Acer</taxon>
    </lineage>
</organism>
<dbReference type="CDD" id="cd16461">
    <property type="entry name" value="RING-H2_EL5-like"/>
    <property type="match status" value="2"/>
</dbReference>
<evidence type="ECO:0000256" key="2">
    <source>
        <dbReference type="ARBA" id="ARBA00004167"/>
    </source>
</evidence>
<evidence type="ECO:0000256" key="5">
    <source>
        <dbReference type="ARBA" id="ARBA00022692"/>
    </source>
</evidence>
<proteinExistence type="inferred from homology"/>
<dbReference type="PROSITE" id="PS50089">
    <property type="entry name" value="ZF_RING_2"/>
    <property type="match status" value="2"/>
</dbReference>
<name>A0AAD5NKB2_ACENE</name>
<keyword evidence="9 13" id="KW-1133">Transmembrane helix</keyword>
<keyword evidence="5 13" id="KW-0812">Transmembrane</keyword>
<dbReference type="GO" id="GO:0016020">
    <property type="term" value="C:membrane"/>
    <property type="evidence" value="ECO:0007669"/>
    <property type="project" value="UniProtKB-SubCell"/>
</dbReference>
<evidence type="ECO:0000256" key="8">
    <source>
        <dbReference type="ARBA" id="ARBA00022833"/>
    </source>
</evidence>
<dbReference type="InterPro" id="IPR013083">
    <property type="entry name" value="Znf_RING/FYVE/PHD"/>
</dbReference>
<dbReference type="InterPro" id="IPR044602">
    <property type="entry name" value="ATL10/ATL72-79-like"/>
</dbReference>
<dbReference type="SUPFAM" id="SSF57850">
    <property type="entry name" value="RING/U-box"/>
    <property type="match status" value="2"/>
</dbReference>
<dbReference type="GO" id="GO:0016567">
    <property type="term" value="P:protein ubiquitination"/>
    <property type="evidence" value="ECO:0007669"/>
    <property type="project" value="InterPro"/>
</dbReference>
<reference evidence="15" key="1">
    <citation type="journal article" date="2022" name="Plant J.">
        <title>Strategies of tolerance reflected in two North American maple genomes.</title>
        <authorList>
            <person name="McEvoy S.L."/>
            <person name="Sezen U.U."/>
            <person name="Trouern-Trend A."/>
            <person name="McMahon S.M."/>
            <person name="Schaberg P.G."/>
            <person name="Yang J."/>
            <person name="Wegrzyn J.L."/>
            <person name="Swenson N.G."/>
        </authorList>
    </citation>
    <scope>NUCLEOTIDE SEQUENCE</scope>
    <source>
        <strain evidence="15">91603</strain>
    </source>
</reference>
<feature type="transmembrane region" description="Helical" evidence="13">
    <location>
        <begin position="313"/>
        <end position="334"/>
    </location>
</feature>
<dbReference type="InterPro" id="IPR001841">
    <property type="entry name" value="Znf_RING"/>
</dbReference>
<keyword evidence="4" id="KW-0808">Transferase</keyword>
<evidence type="ECO:0000256" key="11">
    <source>
        <dbReference type="ARBA" id="ARBA00024209"/>
    </source>
</evidence>
<dbReference type="GO" id="GO:0061630">
    <property type="term" value="F:ubiquitin protein ligase activity"/>
    <property type="evidence" value="ECO:0007669"/>
    <property type="project" value="UniProtKB-EC"/>
</dbReference>
<dbReference type="PANTHER" id="PTHR46905">
    <property type="entry name" value="RING-H2 FINGER PROTEIN ATL78"/>
    <property type="match status" value="1"/>
</dbReference>